<comment type="caution">
    <text evidence="1">The sequence shown here is derived from an EMBL/GenBank/DDBJ whole genome shotgun (WGS) entry which is preliminary data.</text>
</comment>
<dbReference type="EMBL" id="REGN01006326">
    <property type="protein sequence ID" value="RNA09961.1"/>
    <property type="molecule type" value="Genomic_DNA"/>
</dbReference>
<sequence>MGILIILVAFSYHDQDQISLAYQLTPKRNRHGEIIAKNFYDPFELLHSDRIIVTRSDIFL</sequence>
<accession>A0A3M7QFY8</accession>
<reference evidence="1 2" key="1">
    <citation type="journal article" date="2018" name="Sci. Rep.">
        <title>Genomic signatures of local adaptation to the degree of environmental predictability in rotifers.</title>
        <authorList>
            <person name="Franch-Gras L."/>
            <person name="Hahn C."/>
            <person name="Garcia-Roger E.M."/>
            <person name="Carmona M.J."/>
            <person name="Serra M."/>
            <person name="Gomez A."/>
        </authorList>
    </citation>
    <scope>NUCLEOTIDE SEQUENCE [LARGE SCALE GENOMIC DNA]</scope>
    <source>
        <strain evidence="1">HYR1</strain>
    </source>
</reference>
<keyword evidence="2" id="KW-1185">Reference proteome</keyword>
<name>A0A3M7QFY8_BRAPC</name>
<proteinExistence type="predicted"/>
<protein>
    <submittedName>
        <fullName evidence="1">Uncharacterized protein</fullName>
    </submittedName>
</protein>
<dbReference type="AlphaFoldDB" id="A0A3M7QFY8"/>
<evidence type="ECO:0000313" key="1">
    <source>
        <dbReference type="EMBL" id="RNA09961.1"/>
    </source>
</evidence>
<evidence type="ECO:0000313" key="2">
    <source>
        <dbReference type="Proteomes" id="UP000276133"/>
    </source>
</evidence>
<dbReference type="Proteomes" id="UP000276133">
    <property type="component" value="Unassembled WGS sequence"/>
</dbReference>
<organism evidence="1 2">
    <name type="scientific">Brachionus plicatilis</name>
    <name type="common">Marine rotifer</name>
    <name type="synonym">Brachionus muelleri</name>
    <dbReference type="NCBI Taxonomy" id="10195"/>
    <lineage>
        <taxon>Eukaryota</taxon>
        <taxon>Metazoa</taxon>
        <taxon>Spiralia</taxon>
        <taxon>Gnathifera</taxon>
        <taxon>Rotifera</taxon>
        <taxon>Eurotatoria</taxon>
        <taxon>Monogononta</taxon>
        <taxon>Pseudotrocha</taxon>
        <taxon>Ploima</taxon>
        <taxon>Brachionidae</taxon>
        <taxon>Brachionus</taxon>
    </lineage>
</organism>
<gene>
    <name evidence="1" type="ORF">BpHYR1_022176</name>
</gene>